<dbReference type="PANTHER" id="PTHR11669">
    <property type="entry name" value="REPLICATION FACTOR C / DNA POLYMERASE III GAMMA-TAU SUBUNIT"/>
    <property type="match status" value="1"/>
</dbReference>
<gene>
    <name evidence="4" type="primary">holB</name>
    <name evidence="4" type="ORF">NCTC10293_01842</name>
</gene>
<dbReference type="OrthoDB" id="9811073at2"/>
<dbReference type="GO" id="GO:0009360">
    <property type="term" value="C:DNA polymerase III complex"/>
    <property type="evidence" value="ECO:0007669"/>
    <property type="project" value="TreeGrafter"/>
</dbReference>
<dbReference type="EC" id="2.7.7.7" evidence="1"/>
<dbReference type="RefSeq" id="WP_078276149.1">
    <property type="nucleotide sequence ID" value="NZ_CAACXO010000068.1"/>
</dbReference>
<keyword evidence="4" id="KW-0808">Transferase</keyword>
<dbReference type="GO" id="GO:0006261">
    <property type="term" value="P:DNA-templated DNA replication"/>
    <property type="evidence" value="ECO:0007669"/>
    <property type="project" value="TreeGrafter"/>
</dbReference>
<reference evidence="4 5" key="1">
    <citation type="submission" date="2018-06" db="EMBL/GenBank/DDBJ databases">
        <authorList>
            <consortium name="Pathogen Informatics"/>
            <person name="Doyle S."/>
        </authorList>
    </citation>
    <scope>NUCLEOTIDE SEQUENCE [LARGE SCALE GENOMIC DNA]</scope>
    <source>
        <strain evidence="4 5">NCTC10293</strain>
    </source>
</reference>
<organism evidence="4 5">
    <name type="scientific">Moraxella caviae</name>
    <dbReference type="NCBI Taxonomy" id="34060"/>
    <lineage>
        <taxon>Bacteria</taxon>
        <taxon>Pseudomonadati</taxon>
        <taxon>Pseudomonadota</taxon>
        <taxon>Gammaproteobacteria</taxon>
        <taxon>Moraxellales</taxon>
        <taxon>Moraxellaceae</taxon>
        <taxon>Moraxella</taxon>
    </lineage>
</organism>
<keyword evidence="4" id="KW-0548">Nucleotidyltransferase</keyword>
<evidence type="ECO:0000256" key="3">
    <source>
        <dbReference type="ARBA" id="ARBA00049244"/>
    </source>
</evidence>
<sequence length="377" mass="41613">MPNSDQQSEQIKAQTVFDDSAFATKYAWQDDAWAQLITQYQQGRLPHAMLAAGMAGIGKRAFVWRFVAWLLCENKFAGTADNSSDDSLDTQSNLPAQFACGHCESCTWLKAGTHPDVLVLPKSDDDSAQKFERSIKIDDIRNVQEYSHSKGKGERVIVLDYADTLTIAAANALLKTLEEPRSGVHLLLITDHVSRLLPTIKSRVQALPLEQIDERYSLEFLKNILVNDSLNNANDWQVRAKMLLALADGAPLVAADLPQQAWFAHRGTWLKTLAALRTGRRSVMAASDYWQGELTLAQFCMLSRVMLLDLWRMGLGLPSLHTDLSVADTLASVPSLATADFDAMLNQLNDTAIATTQNVQEKFAYDALMSVLAGQAG</sequence>
<name>A0A378R9S6_9GAMM</name>
<dbReference type="Pfam" id="PF13177">
    <property type="entry name" value="DNA_pol3_delta2"/>
    <property type="match status" value="1"/>
</dbReference>
<dbReference type="SUPFAM" id="SSF52540">
    <property type="entry name" value="P-loop containing nucleoside triphosphate hydrolases"/>
    <property type="match status" value="1"/>
</dbReference>
<dbReference type="Proteomes" id="UP000255279">
    <property type="component" value="Unassembled WGS sequence"/>
</dbReference>
<dbReference type="PANTHER" id="PTHR11669:SF8">
    <property type="entry name" value="DNA POLYMERASE III SUBUNIT DELTA"/>
    <property type="match status" value="1"/>
</dbReference>
<keyword evidence="2" id="KW-0239">DNA-directed DNA polymerase</keyword>
<dbReference type="AlphaFoldDB" id="A0A378R9S6"/>
<dbReference type="InterPro" id="IPR027417">
    <property type="entry name" value="P-loop_NTPase"/>
</dbReference>
<proteinExistence type="predicted"/>
<dbReference type="Gene3D" id="3.40.50.300">
    <property type="entry name" value="P-loop containing nucleotide triphosphate hydrolases"/>
    <property type="match status" value="1"/>
</dbReference>
<dbReference type="GO" id="GO:0003887">
    <property type="term" value="F:DNA-directed DNA polymerase activity"/>
    <property type="evidence" value="ECO:0007669"/>
    <property type="project" value="UniProtKB-KW"/>
</dbReference>
<accession>A0A378R9S6</accession>
<evidence type="ECO:0000313" key="4">
    <source>
        <dbReference type="EMBL" id="STZ14250.1"/>
    </source>
</evidence>
<protein>
    <recommendedName>
        <fullName evidence="1">DNA-directed DNA polymerase</fullName>
        <ecNumber evidence="1">2.7.7.7</ecNumber>
    </recommendedName>
</protein>
<dbReference type="InterPro" id="IPR050238">
    <property type="entry name" value="DNA_Rep/Repair_Clamp_Loader"/>
</dbReference>
<evidence type="ECO:0000256" key="2">
    <source>
        <dbReference type="ARBA" id="ARBA00022932"/>
    </source>
</evidence>
<comment type="catalytic activity">
    <reaction evidence="3">
        <text>DNA(n) + a 2'-deoxyribonucleoside 5'-triphosphate = DNA(n+1) + diphosphate</text>
        <dbReference type="Rhea" id="RHEA:22508"/>
        <dbReference type="Rhea" id="RHEA-COMP:17339"/>
        <dbReference type="Rhea" id="RHEA-COMP:17340"/>
        <dbReference type="ChEBI" id="CHEBI:33019"/>
        <dbReference type="ChEBI" id="CHEBI:61560"/>
        <dbReference type="ChEBI" id="CHEBI:173112"/>
        <dbReference type="EC" id="2.7.7.7"/>
    </reaction>
</comment>
<evidence type="ECO:0000256" key="1">
    <source>
        <dbReference type="ARBA" id="ARBA00012417"/>
    </source>
</evidence>
<dbReference type="EMBL" id="UGQE01000004">
    <property type="protein sequence ID" value="STZ14250.1"/>
    <property type="molecule type" value="Genomic_DNA"/>
</dbReference>
<evidence type="ECO:0000313" key="5">
    <source>
        <dbReference type="Proteomes" id="UP000255279"/>
    </source>
</evidence>